<name>A0A1I6HWP6_9EURY</name>
<dbReference type="Gene3D" id="3.40.1440.40">
    <property type="match status" value="1"/>
</dbReference>
<dbReference type="RefSeq" id="WP_089808243.1">
    <property type="nucleotide sequence ID" value="NZ_FOYT01000002.1"/>
</dbReference>
<feature type="compositionally biased region" description="Basic and acidic residues" evidence="1">
    <location>
        <begin position="179"/>
        <end position="198"/>
    </location>
</feature>
<dbReference type="CDD" id="cd10436">
    <property type="entry name" value="GIY-YIG_EndoII_Hpy188I_like"/>
    <property type="match status" value="1"/>
</dbReference>
<sequence>MELSGYAFGRVCDVEPDRTDRGVVDVHVPQSDYDRRDEKAVHDYGWGPFCSFGVPDDGTHCPGVYAIAVEDDVVYVGETKDLYEQFANGYGRISPANCFAGGQQTNCRLNTAIFHAARAGDRVSLHLHATDDFGGTEEENRALRRIIKDDLVTALDPAWNKGNGTAETGASEAETPAEGAERPAAETEARTTEREARPTDAGSPTTDADPSTPRPSVDGTESEFVPAAPEAERTGSARSTTERPEASERAETTEPSTPLERPEPTECGTADRAERSERPVDAPADDAEADEFAELRAYLADHEHDRIERTFADLEVVLDGHLPTEARRWQRWWTNDESSHPHSRAWLRAGYEVAEVSLPEGRVVFERRERDGTGSASVERPPVGRVSPRRRE</sequence>
<dbReference type="Proteomes" id="UP000198531">
    <property type="component" value="Unassembled WGS sequence"/>
</dbReference>
<proteinExistence type="predicted"/>
<accession>A0A1I6HWP6</accession>
<gene>
    <name evidence="3" type="ORF">SAMN04487947_2591</name>
</gene>
<evidence type="ECO:0000259" key="2">
    <source>
        <dbReference type="Pfam" id="PF24698"/>
    </source>
</evidence>
<keyword evidence="4" id="KW-1185">Reference proteome</keyword>
<feature type="compositionally biased region" description="Basic and acidic residues" evidence="1">
    <location>
        <begin position="260"/>
        <end position="280"/>
    </location>
</feature>
<reference evidence="4" key="1">
    <citation type="submission" date="2016-10" db="EMBL/GenBank/DDBJ databases">
        <authorList>
            <person name="Varghese N."/>
            <person name="Submissions S."/>
        </authorList>
    </citation>
    <scope>NUCLEOTIDE SEQUENCE [LARGE SCALE GENOMIC DNA]</scope>
    <source>
        <strain evidence="4">CGMCC 1.7736</strain>
    </source>
</reference>
<evidence type="ECO:0000313" key="3">
    <source>
        <dbReference type="EMBL" id="SFR58828.1"/>
    </source>
</evidence>
<dbReference type="Pfam" id="PF24698">
    <property type="entry name" value="DUF7662"/>
    <property type="match status" value="1"/>
</dbReference>
<dbReference type="OrthoDB" id="275431at2157"/>
<feature type="compositionally biased region" description="Low complexity" evidence="1">
    <location>
        <begin position="377"/>
        <end position="386"/>
    </location>
</feature>
<dbReference type="InterPro" id="IPR056079">
    <property type="entry name" value="DUF7662"/>
</dbReference>
<dbReference type="STRING" id="553469.SAMN04487947_2591"/>
<organism evidence="3 4">
    <name type="scientific">Halogeometricum rufum</name>
    <dbReference type="NCBI Taxonomy" id="553469"/>
    <lineage>
        <taxon>Archaea</taxon>
        <taxon>Methanobacteriati</taxon>
        <taxon>Methanobacteriota</taxon>
        <taxon>Stenosarchaea group</taxon>
        <taxon>Halobacteria</taxon>
        <taxon>Halobacteriales</taxon>
        <taxon>Haloferacaceae</taxon>
        <taxon>Halogeometricum</taxon>
    </lineage>
</organism>
<dbReference type="AlphaFoldDB" id="A0A1I6HWP6"/>
<dbReference type="InterPro" id="IPR053748">
    <property type="entry name" value="Host_DNA_Degrad_Endo"/>
</dbReference>
<feature type="compositionally biased region" description="Basic and acidic residues" evidence="1">
    <location>
        <begin position="230"/>
        <end position="252"/>
    </location>
</feature>
<dbReference type="InterPro" id="IPR044556">
    <property type="entry name" value="EndoII-like_GIY-YIG"/>
</dbReference>
<evidence type="ECO:0000256" key="1">
    <source>
        <dbReference type="SAM" id="MobiDB-lite"/>
    </source>
</evidence>
<protein>
    <recommendedName>
        <fullName evidence="2">DUF7662 domain-containing protein</fullName>
    </recommendedName>
</protein>
<evidence type="ECO:0000313" key="4">
    <source>
        <dbReference type="Proteomes" id="UP000198531"/>
    </source>
</evidence>
<feature type="domain" description="DUF7662" evidence="2">
    <location>
        <begin position="293"/>
        <end position="365"/>
    </location>
</feature>
<dbReference type="EMBL" id="FOYT01000002">
    <property type="protein sequence ID" value="SFR58828.1"/>
    <property type="molecule type" value="Genomic_DNA"/>
</dbReference>
<feature type="region of interest" description="Disordered" evidence="1">
    <location>
        <begin position="366"/>
        <end position="392"/>
    </location>
</feature>
<feature type="region of interest" description="Disordered" evidence="1">
    <location>
        <begin position="157"/>
        <end position="289"/>
    </location>
</feature>